<dbReference type="PANTHER" id="PTHR22930:SF284">
    <property type="entry name" value="DDE TNP4 DOMAIN-CONTAINING PROTEIN"/>
    <property type="match status" value="1"/>
</dbReference>
<sequence length="304" mass="34253">MREAISVENRLAITLRFLATGNSFEDMKFSYAVSPQSISSIVFETCEAIIKVLKYFIKVSKTPEEWESIAQKFFEKSLFPNCIGALDGKHINITRPQHSGSFYFNYKKTFSIVLMALVDSNSNFLMVDVGANGRVSDGGVFSNTKFFRKLENDELNLPSPRHVIPGQEPLPYVIVSDAAFALRVNIMKPFGHNSLTNEEIIFNKTLSSARVKVENSFGILATRFRVLLTTINVCPEKATTIVLTCCYLHNYLRQGSKSNTFPAEFESFTELLTLEPTTNRNAPTEAKATRIRFCEAIKQLKSLQ</sequence>
<proteinExistence type="inferred from homology"/>
<dbReference type="GO" id="GO:0016787">
    <property type="term" value="F:hydrolase activity"/>
    <property type="evidence" value="ECO:0007669"/>
    <property type="project" value="UniProtKB-KW"/>
</dbReference>
<protein>
    <recommendedName>
        <fullName evidence="8">DDE Tnp4 domain-containing protein</fullName>
    </recommendedName>
</protein>
<dbReference type="GO" id="GO:0004518">
    <property type="term" value="F:nuclease activity"/>
    <property type="evidence" value="ECO:0007669"/>
    <property type="project" value="UniProtKB-KW"/>
</dbReference>
<evidence type="ECO:0000256" key="7">
    <source>
        <dbReference type="ARBA" id="ARBA00023242"/>
    </source>
</evidence>
<evidence type="ECO:0000256" key="4">
    <source>
        <dbReference type="ARBA" id="ARBA00022722"/>
    </source>
</evidence>
<dbReference type="EnsemblMetazoa" id="MDOA016873-RA">
    <property type="protein sequence ID" value="MDOA016873-PA"/>
    <property type="gene ID" value="MDOA016873"/>
</dbReference>
<evidence type="ECO:0000256" key="5">
    <source>
        <dbReference type="ARBA" id="ARBA00022723"/>
    </source>
</evidence>
<dbReference type="InterPro" id="IPR027806">
    <property type="entry name" value="HARBI1_dom"/>
</dbReference>
<dbReference type="PANTHER" id="PTHR22930">
    <property type="match status" value="1"/>
</dbReference>
<dbReference type="VEuPathDB" id="VectorBase:MDOMA2_004657"/>
<dbReference type="VEuPathDB" id="VectorBase:MDOA016873"/>
<evidence type="ECO:0000256" key="1">
    <source>
        <dbReference type="ARBA" id="ARBA00001968"/>
    </source>
</evidence>
<dbReference type="InterPro" id="IPR045249">
    <property type="entry name" value="HARBI1-like"/>
</dbReference>
<accession>A0A1I8NL36</accession>
<feature type="domain" description="DDE Tnp4" evidence="8">
    <location>
        <begin position="86"/>
        <end position="250"/>
    </location>
</feature>
<keyword evidence="4" id="KW-0540">Nuclease</keyword>
<name>A0A1I8NL36_MUSDO</name>
<evidence type="ECO:0000256" key="3">
    <source>
        <dbReference type="ARBA" id="ARBA00006958"/>
    </source>
</evidence>
<reference evidence="9" key="1">
    <citation type="submission" date="2020-05" db="UniProtKB">
        <authorList>
            <consortium name="EnsemblMetazoa"/>
        </authorList>
    </citation>
    <scope>IDENTIFICATION</scope>
    <source>
        <strain evidence="9">Aabys</strain>
    </source>
</reference>
<keyword evidence="5" id="KW-0479">Metal-binding</keyword>
<keyword evidence="7" id="KW-0539">Nucleus</keyword>
<dbReference type="AlphaFoldDB" id="A0A1I8NL36"/>
<comment type="subcellular location">
    <subcellularLocation>
        <location evidence="2">Nucleus</location>
    </subcellularLocation>
</comment>
<dbReference type="GO" id="GO:0005634">
    <property type="term" value="C:nucleus"/>
    <property type="evidence" value="ECO:0007669"/>
    <property type="project" value="UniProtKB-SubCell"/>
</dbReference>
<evidence type="ECO:0000313" key="9">
    <source>
        <dbReference type="EnsemblMetazoa" id="MDOA016873-PA"/>
    </source>
</evidence>
<evidence type="ECO:0000256" key="2">
    <source>
        <dbReference type="ARBA" id="ARBA00004123"/>
    </source>
</evidence>
<evidence type="ECO:0000256" key="6">
    <source>
        <dbReference type="ARBA" id="ARBA00022801"/>
    </source>
</evidence>
<dbReference type="GO" id="GO:0046872">
    <property type="term" value="F:metal ion binding"/>
    <property type="evidence" value="ECO:0007669"/>
    <property type="project" value="UniProtKB-KW"/>
</dbReference>
<gene>
    <name evidence="9" type="primary">105262254</name>
</gene>
<comment type="cofactor">
    <cofactor evidence="1">
        <name>a divalent metal cation</name>
        <dbReference type="ChEBI" id="CHEBI:60240"/>
    </cofactor>
</comment>
<organism evidence="9">
    <name type="scientific">Musca domestica</name>
    <name type="common">House fly</name>
    <dbReference type="NCBI Taxonomy" id="7370"/>
    <lineage>
        <taxon>Eukaryota</taxon>
        <taxon>Metazoa</taxon>
        <taxon>Ecdysozoa</taxon>
        <taxon>Arthropoda</taxon>
        <taxon>Hexapoda</taxon>
        <taxon>Insecta</taxon>
        <taxon>Pterygota</taxon>
        <taxon>Neoptera</taxon>
        <taxon>Endopterygota</taxon>
        <taxon>Diptera</taxon>
        <taxon>Brachycera</taxon>
        <taxon>Muscomorpha</taxon>
        <taxon>Muscoidea</taxon>
        <taxon>Muscidae</taxon>
        <taxon>Musca</taxon>
    </lineage>
</organism>
<dbReference type="Pfam" id="PF13359">
    <property type="entry name" value="DDE_Tnp_4"/>
    <property type="match status" value="1"/>
</dbReference>
<keyword evidence="6" id="KW-0378">Hydrolase</keyword>
<comment type="similarity">
    <text evidence="3">Belongs to the HARBI1 family.</text>
</comment>
<evidence type="ECO:0000259" key="8">
    <source>
        <dbReference type="Pfam" id="PF13359"/>
    </source>
</evidence>